<protein>
    <submittedName>
        <fullName evidence="2">Helix-turn-helix domain-containing protein</fullName>
    </submittedName>
</protein>
<keyword evidence="3" id="KW-1185">Reference proteome</keyword>
<organism evidence="2 3">
    <name type="scientific">Sphingomonas floccifaciens</name>
    <dbReference type="NCBI Taxonomy" id="1844115"/>
    <lineage>
        <taxon>Bacteria</taxon>
        <taxon>Pseudomonadati</taxon>
        <taxon>Pseudomonadota</taxon>
        <taxon>Alphaproteobacteria</taxon>
        <taxon>Sphingomonadales</taxon>
        <taxon>Sphingomonadaceae</taxon>
        <taxon>Sphingomonas</taxon>
    </lineage>
</organism>
<dbReference type="PROSITE" id="PS01124">
    <property type="entry name" value="HTH_ARAC_FAMILY_2"/>
    <property type="match status" value="1"/>
</dbReference>
<sequence length="304" mass="33210">MIESGSLTPGIDPAAWKLPAGTALRYEMPDARLHPLLPSYAVLDSDPTIWTGPEEWVLPGWAQLWIVLTPAPIAVSLRRGDVPLGAAMVFGSTSQAMPVSARGGVTVVVDISPAGWARLFDTSAEAVRERITPLEQLGRASWARDLTALLDASDCARDVKAVLDDFFLSRLPPAHRDEAMIARIAGAIADETIVDSRALAAALDMDPRTVLRRTLQHFGHAPKVVMRRSRFLRVLCAMLMADTPPDFSVTPPGYHDVPHFLRDAKQFLGLTPRRFMALGTPYLRAVLRGRTDVIGAPLPMLDRL</sequence>
<dbReference type="Proteomes" id="UP001597283">
    <property type="component" value="Unassembled WGS sequence"/>
</dbReference>
<accession>A0ABW4NIH3</accession>
<dbReference type="Gene3D" id="1.10.10.60">
    <property type="entry name" value="Homeodomain-like"/>
    <property type="match status" value="1"/>
</dbReference>
<evidence type="ECO:0000313" key="2">
    <source>
        <dbReference type="EMBL" id="MFD1789829.1"/>
    </source>
</evidence>
<name>A0ABW4NIH3_9SPHN</name>
<dbReference type="InterPro" id="IPR018060">
    <property type="entry name" value="HTH_AraC"/>
</dbReference>
<evidence type="ECO:0000313" key="3">
    <source>
        <dbReference type="Proteomes" id="UP001597283"/>
    </source>
</evidence>
<reference evidence="3" key="1">
    <citation type="journal article" date="2019" name="Int. J. Syst. Evol. Microbiol.">
        <title>The Global Catalogue of Microorganisms (GCM) 10K type strain sequencing project: providing services to taxonomists for standard genome sequencing and annotation.</title>
        <authorList>
            <consortium name="The Broad Institute Genomics Platform"/>
            <consortium name="The Broad Institute Genome Sequencing Center for Infectious Disease"/>
            <person name="Wu L."/>
            <person name="Ma J."/>
        </authorList>
    </citation>
    <scope>NUCLEOTIDE SEQUENCE [LARGE SCALE GENOMIC DNA]</scope>
    <source>
        <strain evidence="3">Q85</strain>
    </source>
</reference>
<dbReference type="RefSeq" id="WP_380942097.1">
    <property type="nucleotide sequence ID" value="NZ_JBHUFC010000025.1"/>
</dbReference>
<feature type="domain" description="HTH araC/xylS-type" evidence="1">
    <location>
        <begin position="178"/>
        <end position="278"/>
    </location>
</feature>
<dbReference type="EMBL" id="JBHUFC010000025">
    <property type="protein sequence ID" value="MFD1789829.1"/>
    <property type="molecule type" value="Genomic_DNA"/>
</dbReference>
<comment type="caution">
    <text evidence="2">The sequence shown here is derived from an EMBL/GenBank/DDBJ whole genome shotgun (WGS) entry which is preliminary data.</text>
</comment>
<evidence type="ECO:0000259" key="1">
    <source>
        <dbReference type="PROSITE" id="PS01124"/>
    </source>
</evidence>
<gene>
    <name evidence="2" type="ORF">ACFSC3_19915</name>
</gene>
<proteinExistence type="predicted"/>